<dbReference type="EMBL" id="CATNWA010011390">
    <property type="protein sequence ID" value="CAI9561684.1"/>
    <property type="molecule type" value="Genomic_DNA"/>
</dbReference>
<feature type="chain" id="PRO_5046221241" description="DUF4939 domain-containing protein" evidence="1">
    <location>
        <begin position="29"/>
        <end position="85"/>
    </location>
</feature>
<proteinExistence type="predicted"/>
<name>A0ABN9CNH2_9NEOB</name>
<comment type="caution">
    <text evidence="3">The sequence shown here is derived from an EMBL/GenBank/DDBJ whole genome shotgun (WGS) entry which is preliminary data.</text>
</comment>
<protein>
    <recommendedName>
        <fullName evidence="2">DUF4939 domain-containing protein</fullName>
    </recommendedName>
</protein>
<sequence>MHSALFPSEKKKVMFIIGLLTGEALAWASPYIEKDSTTLNNFETVLIELNQVFDDPNHWATAEDKLHSLWQGKRSVVEYTAEFRC</sequence>
<feature type="domain" description="DUF4939" evidence="2">
    <location>
        <begin position="5"/>
        <end position="54"/>
    </location>
</feature>
<gene>
    <name evidence="3" type="ORF">SPARVUS_LOCUS5466100</name>
</gene>
<accession>A0ABN9CNH2</accession>
<keyword evidence="4" id="KW-1185">Reference proteome</keyword>
<keyword evidence="1" id="KW-0732">Signal</keyword>
<dbReference type="InterPro" id="IPR032549">
    <property type="entry name" value="DUF4939"/>
</dbReference>
<dbReference type="Pfam" id="PF16297">
    <property type="entry name" value="DUF4939"/>
    <property type="match status" value="1"/>
</dbReference>
<evidence type="ECO:0000256" key="1">
    <source>
        <dbReference type="SAM" id="SignalP"/>
    </source>
</evidence>
<evidence type="ECO:0000313" key="3">
    <source>
        <dbReference type="EMBL" id="CAI9561684.1"/>
    </source>
</evidence>
<dbReference type="Proteomes" id="UP001162483">
    <property type="component" value="Unassembled WGS sequence"/>
</dbReference>
<feature type="signal peptide" evidence="1">
    <location>
        <begin position="1"/>
        <end position="28"/>
    </location>
</feature>
<organism evidence="3 4">
    <name type="scientific">Staurois parvus</name>
    <dbReference type="NCBI Taxonomy" id="386267"/>
    <lineage>
        <taxon>Eukaryota</taxon>
        <taxon>Metazoa</taxon>
        <taxon>Chordata</taxon>
        <taxon>Craniata</taxon>
        <taxon>Vertebrata</taxon>
        <taxon>Euteleostomi</taxon>
        <taxon>Amphibia</taxon>
        <taxon>Batrachia</taxon>
        <taxon>Anura</taxon>
        <taxon>Neobatrachia</taxon>
        <taxon>Ranoidea</taxon>
        <taxon>Ranidae</taxon>
        <taxon>Staurois</taxon>
    </lineage>
</organism>
<reference evidence="3" key="1">
    <citation type="submission" date="2023-05" db="EMBL/GenBank/DDBJ databases">
        <authorList>
            <person name="Stuckert A."/>
        </authorList>
    </citation>
    <scope>NUCLEOTIDE SEQUENCE</scope>
</reference>
<evidence type="ECO:0000313" key="4">
    <source>
        <dbReference type="Proteomes" id="UP001162483"/>
    </source>
</evidence>
<evidence type="ECO:0000259" key="2">
    <source>
        <dbReference type="Pfam" id="PF16297"/>
    </source>
</evidence>